<keyword evidence="2 5" id="KW-0238">DNA-binding</keyword>
<evidence type="ECO:0000313" key="9">
    <source>
        <dbReference type="Proteomes" id="UP000008281"/>
    </source>
</evidence>
<gene>
    <name evidence="8" type="ORF">CRE_02757</name>
</gene>
<proteinExistence type="predicted"/>
<feature type="non-terminal residue" evidence="8">
    <location>
        <position position="1"/>
    </location>
</feature>
<evidence type="ECO:0000256" key="2">
    <source>
        <dbReference type="ARBA" id="ARBA00023125"/>
    </source>
</evidence>
<evidence type="ECO:0000256" key="4">
    <source>
        <dbReference type="ARBA" id="ARBA00023242"/>
    </source>
</evidence>
<comment type="subcellular location">
    <subcellularLocation>
        <location evidence="5">Nucleus</location>
    </subcellularLocation>
</comment>
<keyword evidence="4 5" id="KW-0539">Nucleus</keyword>
<keyword evidence="3" id="KW-0804">Transcription</keyword>
<reference evidence="8" key="1">
    <citation type="submission" date="2007-07" db="EMBL/GenBank/DDBJ databases">
        <title>PCAP assembly of the Caenorhabditis remanei genome.</title>
        <authorList>
            <consortium name="The Caenorhabditis remanei Sequencing Consortium"/>
            <person name="Wilson R.K."/>
        </authorList>
    </citation>
    <scope>NUCLEOTIDE SEQUENCE [LARGE SCALE GENOMIC DNA]</scope>
    <source>
        <strain evidence="8">PB4641</strain>
    </source>
</reference>
<evidence type="ECO:0000313" key="8">
    <source>
        <dbReference type="EMBL" id="EFO89131.1"/>
    </source>
</evidence>
<dbReference type="OrthoDB" id="5869419at2759"/>
<dbReference type="InterPro" id="IPR036960">
    <property type="entry name" value="T-box_sf"/>
</dbReference>
<dbReference type="GO" id="GO:0045893">
    <property type="term" value="P:positive regulation of DNA-templated transcription"/>
    <property type="evidence" value="ECO:0007669"/>
    <property type="project" value="InterPro"/>
</dbReference>
<sequence>RETGQSVEDFPLESNEIFETSKRGEYWMNCGINFERIRIHTNGRDNQSANYVFGKKEMLLVNTRCKYVPILTIYKIENEEKQLLKQFVFEETQFVTNEDVTRFKAISKNLKRPLPDNETISADSTSSSMDSFSTSKQNVAKTVDSTSMTTSCYHETLMKISSESREVLLDISTAAFYQNCFTSKRDHHLSGASKTSQVPTTRYADKLEQYLPKDPVARMEFERLDLDNIIMCPLLDSTLLNHHCVSIFR</sequence>
<dbReference type="InParanoid" id="E3NRZ7"/>
<feature type="domain" description="T-box" evidence="7">
    <location>
        <begin position="19"/>
        <end position="96"/>
    </location>
</feature>
<evidence type="ECO:0000259" key="7">
    <source>
        <dbReference type="PROSITE" id="PS50252"/>
    </source>
</evidence>
<dbReference type="Proteomes" id="UP000008281">
    <property type="component" value="Unassembled WGS sequence"/>
</dbReference>
<feature type="compositionally biased region" description="Low complexity" evidence="6">
    <location>
        <begin position="121"/>
        <end position="135"/>
    </location>
</feature>
<organism evidence="9">
    <name type="scientific">Caenorhabditis remanei</name>
    <name type="common">Caenorhabditis vulgaris</name>
    <dbReference type="NCBI Taxonomy" id="31234"/>
    <lineage>
        <taxon>Eukaryota</taxon>
        <taxon>Metazoa</taxon>
        <taxon>Ecdysozoa</taxon>
        <taxon>Nematoda</taxon>
        <taxon>Chromadorea</taxon>
        <taxon>Rhabditida</taxon>
        <taxon>Rhabditina</taxon>
        <taxon>Rhabditomorpha</taxon>
        <taxon>Rhabditoidea</taxon>
        <taxon>Rhabditidae</taxon>
        <taxon>Peloderinae</taxon>
        <taxon>Caenorhabditis</taxon>
    </lineage>
</organism>
<accession>E3NRZ7</accession>
<evidence type="ECO:0000256" key="6">
    <source>
        <dbReference type="SAM" id="MobiDB-lite"/>
    </source>
</evidence>
<dbReference type="Pfam" id="PF00907">
    <property type="entry name" value="T-box"/>
    <property type="match status" value="1"/>
</dbReference>
<dbReference type="InterPro" id="IPR046360">
    <property type="entry name" value="T-box_DNA-bd"/>
</dbReference>
<evidence type="ECO:0000256" key="5">
    <source>
        <dbReference type="PROSITE-ProRule" id="PRU00201"/>
    </source>
</evidence>
<dbReference type="PROSITE" id="PS50252">
    <property type="entry name" value="TBOX_3"/>
    <property type="match status" value="1"/>
</dbReference>
<evidence type="ECO:0000256" key="1">
    <source>
        <dbReference type="ARBA" id="ARBA00023015"/>
    </source>
</evidence>
<dbReference type="AlphaFoldDB" id="E3NRZ7"/>
<feature type="region of interest" description="Disordered" evidence="6">
    <location>
        <begin position="114"/>
        <end position="136"/>
    </location>
</feature>
<dbReference type="GO" id="GO:0003677">
    <property type="term" value="F:DNA binding"/>
    <property type="evidence" value="ECO:0007669"/>
    <property type="project" value="UniProtKB-UniRule"/>
</dbReference>
<dbReference type="HOGENOM" id="CLU_078892_0_0_1"/>
<dbReference type="SUPFAM" id="SSF49417">
    <property type="entry name" value="p53-like transcription factors"/>
    <property type="match status" value="1"/>
</dbReference>
<dbReference type="GO" id="GO:0005634">
    <property type="term" value="C:nucleus"/>
    <property type="evidence" value="ECO:0007669"/>
    <property type="project" value="UniProtKB-SubCell"/>
</dbReference>
<evidence type="ECO:0000256" key="3">
    <source>
        <dbReference type="ARBA" id="ARBA00023163"/>
    </source>
</evidence>
<dbReference type="Gene3D" id="2.60.40.820">
    <property type="entry name" value="Transcription factor, T-box"/>
    <property type="match status" value="1"/>
</dbReference>
<comment type="caution">
    <text evidence="5">Lacks conserved residue(s) required for the propagation of feature annotation.</text>
</comment>
<keyword evidence="1" id="KW-0805">Transcription regulation</keyword>
<dbReference type="GO" id="GO:0003700">
    <property type="term" value="F:DNA-binding transcription factor activity"/>
    <property type="evidence" value="ECO:0007669"/>
    <property type="project" value="InterPro"/>
</dbReference>
<name>E3NRZ7_CAERE</name>
<dbReference type="EMBL" id="DS269843">
    <property type="protein sequence ID" value="EFO89131.1"/>
    <property type="molecule type" value="Genomic_DNA"/>
</dbReference>
<protein>
    <recommendedName>
        <fullName evidence="7">T-box domain-containing protein</fullName>
    </recommendedName>
</protein>
<keyword evidence="9" id="KW-1185">Reference proteome</keyword>
<dbReference type="InterPro" id="IPR008967">
    <property type="entry name" value="p53-like_TF_DNA-bd_sf"/>
</dbReference>